<dbReference type="GO" id="GO:0004722">
    <property type="term" value="F:protein serine/threonine phosphatase activity"/>
    <property type="evidence" value="ECO:0007669"/>
    <property type="project" value="UniProtKB-EC"/>
</dbReference>
<keyword evidence="3" id="KW-0812">Transmembrane</keyword>
<dbReference type="CDD" id="cd10747">
    <property type="entry name" value="DnaJ_C"/>
    <property type="match status" value="1"/>
</dbReference>
<dbReference type="PROSITE" id="PS00125">
    <property type="entry name" value="SER_THR_PHOSPHATASE"/>
    <property type="match status" value="1"/>
</dbReference>
<comment type="catalytic activity">
    <reaction evidence="2">
        <text>O-phospho-L-threonyl-[protein] + H2O = L-threonyl-[protein] + phosphate</text>
        <dbReference type="Rhea" id="RHEA:47004"/>
        <dbReference type="Rhea" id="RHEA-COMP:11060"/>
        <dbReference type="Rhea" id="RHEA-COMP:11605"/>
        <dbReference type="ChEBI" id="CHEBI:15377"/>
        <dbReference type="ChEBI" id="CHEBI:30013"/>
        <dbReference type="ChEBI" id="CHEBI:43474"/>
        <dbReference type="ChEBI" id="CHEBI:61977"/>
        <dbReference type="EC" id="3.1.3.16"/>
    </reaction>
</comment>
<organism evidence="5 6">
    <name type="scientific">Globodera pallida</name>
    <name type="common">Potato cyst nematode worm</name>
    <name type="synonym">Heterodera pallida</name>
    <dbReference type="NCBI Taxonomy" id="36090"/>
    <lineage>
        <taxon>Eukaryota</taxon>
        <taxon>Metazoa</taxon>
        <taxon>Ecdysozoa</taxon>
        <taxon>Nematoda</taxon>
        <taxon>Chromadorea</taxon>
        <taxon>Rhabditida</taxon>
        <taxon>Tylenchina</taxon>
        <taxon>Tylenchomorpha</taxon>
        <taxon>Tylenchoidea</taxon>
        <taxon>Heteroderidae</taxon>
        <taxon>Heteroderinae</taxon>
        <taxon>Globodera</taxon>
    </lineage>
</organism>
<dbReference type="PANTHER" id="PTHR24078">
    <property type="entry name" value="DNAJ HOMOLOG SUBFAMILY C MEMBER"/>
    <property type="match status" value="1"/>
</dbReference>
<dbReference type="InterPro" id="IPR004843">
    <property type="entry name" value="Calcineurin-like_PHP"/>
</dbReference>
<dbReference type="GO" id="GO:0006457">
    <property type="term" value="P:protein folding"/>
    <property type="evidence" value="ECO:0007669"/>
    <property type="project" value="InterPro"/>
</dbReference>
<evidence type="ECO:0000256" key="3">
    <source>
        <dbReference type="SAM" id="Phobius"/>
    </source>
</evidence>
<keyword evidence="3" id="KW-0472">Membrane</keyword>
<proteinExistence type="inferred from homology"/>
<evidence type="ECO:0000313" key="5">
    <source>
        <dbReference type="Proteomes" id="UP000050741"/>
    </source>
</evidence>
<reference evidence="5" key="2">
    <citation type="submission" date="2014-05" db="EMBL/GenBank/DDBJ databases">
        <title>The genome and life-stage specific transcriptomes of Globodera pallida elucidate key aspects of plant parasitism by a cyst nematode.</title>
        <authorList>
            <person name="Cotton J.A."/>
            <person name="Lilley C.J."/>
            <person name="Jones L.M."/>
            <person name="Kikuchi T."/>
            <person name="Reid A.J."/>
            <person name="Thorpe P."/>
            <person name="Tsai I.J."/>
            <person name="Beasley H."/>
            <person name="Blok V."/>
            <person name="Cock P.J.A."/>
            <person name="Van den Akker S.E."/>
            <person name="Holroyd N."/>
            <person name="Hunt M."/>
            <person name="Mantelin S."/>
            <person name="Naghra H."/>
            <person name="Pain A."/>
            <person name="Palomares-Rius J.E."/>
            <person name="Zarowiecki M."/>
            <person name="Berriman M."/>
            <person name="Jones J.T."/>
            <person name="Urwin P.E."/>
        </authorList>
    </citation>
    <scope>NUCLEOTIDE SEQUENCE [LARGE SCALE GENOMIC DNA]</scope>
    <source>
        <strain evidence="5">Lindley</strain>
    </source>
</reference>
<dbReference type="GO" id="GO:0051087">
    <property type="term" value="F:protein-folding chaperone binding"/>
    <property type="evidence" value="ECO:0007669"/>
    <property type="project" value="TreeGrafter"/>
</dbReference>
<evidence type="ECO:0000256" key="1">
    <source>
        <dbReference type="ARBA" id="ARBA00023186"/>
    </source>
</evidence>
<comment type="similarity">
    <text evidence="2">Belongs to the PPP phosphatase family.</text>
</comment>
<evidence type="ECO:0000259" key="4">
    <source>
        <dbReference type="PROSITE" id="PS00125"/>
    </source>
</evidence>
<evidence type="ECO:0000313" key="6">
    <source>
        <dbReference type="WBParaSite" id="GPLIN_001113100"/>
    </source>
</evidence>
<dbReference type="InterPro" id="IPR051339">
    <property type="entry name" value="DnaJ_subfamily_B"/>
</dbReference>
<dbReference type="WBParaSite" id="GPLIN_001113100">
    <property type="protein sequence ID" value="GPLIN_001113100"/>
    <property type="gene ID" value="GPLIN_001113100"/>
</dbReference>
<sequence length="699" mass="78920">MQHDLTIWLSFALHFSFFHFKSSPRATQHNRHIFCSDTHSTRIVLGTFFQYFFVVINLLLVAILFYWLFQSFKSQHKDDRSARRALTKALARKIAAKVIAEMSLSSISDAEIIRLLNAGTKLLDEEPARASVDAPCYIFGDIHGNLPYFLKYFKVGNVEPQLLKLRAPENNLLFLGDYVDRGEFSLEVIVLLVSLKLLFPYKITLLRGNHEIMEINKNYSFYGEVCEKRMDFERIYNKCNKLFTKLPLCAVVSDTYLCMHGGLPRPEGWDFLMGDEFEKPQNDEEIDSNFTFCDLLWADPTNNSRQLLLGECEPDDAFLEEYADYRFNEDRETSIQFNDRFAQEFFNRFPNIRGVFRAHEQYTQGHGMNEARTICTIFSSPGYMDETDCGSVLKISADLKRIHFVTLKPKAYDVLSDSKKKEVYDKFGEEGLKADGAPGPGGPGRGGGYHYTFQADPMQMFAQAFGSNGMFSEFAFGGAGGGPQVLFSAGGDEAFGGLGGDFGGVFGIPRQHQQQQRIKQDTAVTHELPITLEDLCKGCTKKMKITKKIVNSDGTSRTEDKVLTINVKPGWKSGTRITFPKEGDMYPNRVPADITFVIKDKPHSKFRRDGSDIRYKHVVPLRDALCGLSIKVPTLEGDTIPLNIKQVIKPGSTHRIHDRGIPNPKTSKRGDLVVEFDVRFPDSIAPAARDLIANALPPN</sequence>
<dbReference type="AlphaFoldDB" id="A0A183CE27"/>
<dbReference type="FunFam" id="2.60.260.20:FF:000006">
    <property type="entry name" value="DnaJ subfamily B member 13"/>
    <property type="match status" value="1"/>
</dbReference>
<feature type="transmembrane region" description="Helical" evidence="3">
    <location>
        <begin position="6"/>
        <end position="22"/>
    </location>
</feature>
<dbReference type="GO" id="GO:0005829">
    <property type="term" value="C:cytosol"/>
    <property type="evidence" value="ECO:0007669"/>
    <property type="project" value="TreeGrafter"/>
</dbReference>
<dbReference type="PANTHER" id="PTHR24078:SF553">
    <property type="entry name" value="DNAJ HOMOLOG SUBFAMILY B MEMBER 5"/>
    <property type="match status" value="1"/>
</dbReference>
<name>A0A183CE27_GLOPA</name>
<dbReference type="Pfam" id="PF00149">
    <property type="entry name" value="Metallophos"/>
    <property type="match status" value="1"/>
</dbReference>
<keyword evidence="3" id="KW-1133">Transmembrane helix</keyword>
<evidence type="ECO:0000256" key="2">
    <source>
        <dbReference type="RuleBase" id="RU004273"/>
    </source>
</evidence>
<feature type="transmembrane region" description="Helical" evidence="3">
    <location>
        <begin position="43"/>
        <end position="69"/>
    </location>
</feature>
<dbReference type="InterPro" id="IPR036869">
    <property type="entry name" value="J_dom_sf"/>
</dbReference>
<dbReference type="Pfam" id="PF01556">
    <property type="entry name" value="DnaJ_C"/>
    <property type="match status" value="1"/>
</dbReference>
<dbReference type="InterPro" id="IPR002939">
    <property type="entry name" value="DnaJ_C"/>
</dbReference>
<feature type="domain" description="Serine/threonine specific protein phosphatases" evidence="4">
    <location>
        <begin position="206"/>
        <end position="211"/>
    </location>
</feature>
<dbReference type="SUPFAM" id="SSF56300">
    <property type="entry name" value="Metallo-dependent phosphatases"/>
    <property type="match status" value="1"/>
</dbReference>
<dbReference type="SMART" id="SM00156">
    <property type="entry name" value="PP2Ac"/>
    <property type="match status" value="1"/>
</dbReference>
<keyword evidence="5" id="KW-1185">Reference proteome</keyword>
<keyword evidence="1" id="KW-0143">Chaperone</keyword>
<dbReference type="Proteomes" id="UP000050741">
    <property type="component" value="Unassembled WGS sequence"/>
</dbReference>
<dbReference type="EC" id="3.1.3.16" evidence="2"/>
<reference evidence="5" key="1">
    <citation type="submission" date="2013-12" db="EMBL/GenBank/DDBJ databases">
        <authorList>
            <person name="Aslett M."/>
        </authorList>
    </citation>
    <scope>NUCLEOTIDE SEQUENCE [LARGE SCALE GENOMIC DNA]</scope>
    <source>
        <strain evidence="5">Lindley</strain>
    </source>
</reference>
<reference evidence="6" key="3">
    <citation type="submission" date="2016-06" db="UniProtKB">
        <authorList>
            <consortium name="WormBaseParasite"/>
        </authorList>
    </citation>
    <scope>IDENTIFICATION</scope>
</reference>
<dbReference type="InterPro" id="IPR006186">
    <property type="entry name" value="Ser/Thr-sp_prot-phosphatase"/>
</dbReference>
<dbReference type="Gene3D" id="2.60.260.20">
    <property type="entry name" value="Urease metallochaperone UreE, N-terminal domain"/>
    <property type="match status" value="2"/>
</dbReference>
<dbReference type="Gene3D" id="3.60.21.10">
    <property type="match status" value="1"/>
</dbReference>
<dbReference type="PRINTS" id="PR00114">
    <property type="entry name" value="STPHPHTASE"/>
</dbReference>
<dbReference type="FunFam" id="2.60.260.20:FF:000002">
    <property type="entry name" value="Dnaj homolog subfamily b member"/>
    <property type="match status" value="1"/>
</dbReference>
<dbReference type="SUPFAM" id="SSF46565">
    <property type="entry name" value="Chaperone J-domain"/>
    <property type="match status" value="1"/>
</dbReference>
<dbReference type="GO" id="GO:0051082">
    <property type="term" value="F:unfolded protein binding"/>
    <property type="evidence" value="ECO:0007669"/>
    <property type="project" value="InterPro"/>
</dbReference>
<protein>
    <recommendedName>
        <fullName evidence="2">Serine/threonine-protein phosphatase</fullName>
        <ecNumber evidence="2">3.1.3.16</ecNumber>
    </recommendedName>
</protein>
<dbReference type="InterPro" id="IPR029052">
    <property type="entry name" value="Metallo-depent_PP-like"/>
</dbReference>
<keyword evidence="2" id="KW-0378">Hydrolase</keyword>
<dbReference type="InterPro" id="IPR008971">
    <property type="entry name" value="HSP40/DnaJ_pept-bd"/>
</dbReference>
<dbReference type="SUPFAM" id="SSF49493">
    <property type="entry name" value="HSP40/DnaJ peptide-binding domain"/>
    <property type="match status" value="2"/>
</dbReference>
<accession>A0A183CE27</accession>